<keyword evidence="1" id="KW-0472">Membrane</keyword>
<protein>
    <recommendedName>
        <fullName evidence="4">Transmembrane protein</fullName>
    </recommendedName>
</protein>
<dbReference type="EMBL" id="JAATIQ010000084">
    <property type="protein sequence ID" value="KAF4386053.1"/>
    <property type="molecule type" value="Genomic_DNA"/>
</dbReference>
<comment type="caution">
    <text evidence="2">The sequence shown here is derived from an EMBL/GenBank/DDBJ whole genome shotgun (WGS) entry which is preliminary data.</text>
</comment>
<reference evidence="2 3" key="1">
    <citation type="journal article" date="2020" name="bioRxiv">
        <title>Sequence and annotation of 42 cannabis genomes reveals extensive copy number variation in cannabinoid synthesis and pathogen resistance genes.</title>
        <authorList>
            <person name="Mckernan K.J."/>
            <person name="Helbert Y."/>
            <person name="Kane L.T."/>
            <person name="Ebling H."/>
            <person name="Zhang L."/>
            <person name="Liu B."/>
            <person name="Eaton Z."/>
            <person name="Mclaughlin S."/>
            <person name="Kingan S."/>
            <person name="Baybayan P."/>
            <person name="Concepcion G."/>
            <person name="Jordan M."/>
            <person name="Riva A."/>
            <person name="Barbazuk W."/>
            <person name="Harkins T."/>
        </authorList>
    </citation>
    <scope>NUCLEOTIDE SEQUENCE [LARGE SCALE GENOMIC DNA]</scope>
    <source>
        <strain evidence="3">cv. Jamaican Lion 4</strain>
        <tissue evidence="2">Leaf</tissue>
    </source>
</reference>
<evidence type="ECO:0000313" key="2">
    <source>
        <dbReference type="EMBL" id="KAF4386053.1"/>
    </source>
</evidence>
<name>A0A7J6GT03_CANSA</name>
<keyword evidence="3" id="KW-1185">Reference proteome</keyword>
<keyword evidence="1" id="KW-0812">Transmembrane</keyword>
<keyword evidence="1" id="KW-1133">Transmembrane helix</keyword>
<accession>A0A7J6GT03</accession>
<proteinExistence type="predicted"/>
<dbReference type="PANTHER" id="PTHR36350:SF3">
    <property type="entry name" value="TRANSMEMBRANE PROTEIN"/>
    <property type="match status" value="1"/>
</dbReference>
<gene>
    <name evidence="2" type="ORF">G4B88_031188</name>
</gene>
<dbReference type="AlphaFoldDB" id="A0A7J6GT03"/>
<sequence length="176" mass="20399">MDYSISSASSTKKNLFVYKSRYGVLAVATAVPLAILGGGAYLAFTYFNSGDWLWRRKKARIRERSVALAILQGGEFALQRLVDFEQARSNTTQTFAAIECLLDVLLEREYVDLPMIKRVIAKFEMSGNEAKAVQILHKHRLKARHTKNFYKAYEIEMLLVEMYIYKLLIDRFFYFN</sequence>
<organism evidence="2 3">
    <name type="scientific">Cannabis sativa</name>
    <name type="common">Hemp</name>
    <name type="synonym">Marijuana</name>
    <dbReference type="NCBI Taxonomy" id="3483"/>
    <lineage>
        <taxon>Eukaryota</taxon>
        <taxon>Viridiplantae</taxon>
        <taxon>Streptophyta</taxon>
        <taxon>Embryophyta</taxon>
        <taxon>Tracheophyta</taxon>
        <taxon>Spermatophyta</taxon>
        <taxon>Magnoliopsida</taxon>
        <taxon>eudicotyledons</taxon>
        <taxon>Gunneridae</taxon>
        <taxon>Pentapetalae</taxon>
        <taxon>rosids</taxon>
        <taxon>fabids</taxon>
        <taxon>Rosales</taxon>
        <taxon>Cannabaceae</taxon>
        <taxon>Cannabis</taxon>
    </lineage>
</organism>
<feature type="transmembrane region" description="Helical" evidence="1">
    <location>
        <begin position="22"/>
        <end position="47"/>
    </location>
</feature>
<evidence type="ECO:0000313" key="3">
    <source>
        <dbReference type="Proteomes" id="UP000583929"/>
    </source>
</evidence>
<dbReference type="Proteomes" id="UP000583929">
    <property type="component" value="Unassembled WGS sequence"/>
</dbReference>
<dbReference type="PANTHER" id="PTHR36350">
    <property type="entry name" value="TRANSMEMBRANE PROTEIN"/>
    <property type="match status" value="1"/>
</dbReference>
<evidence type="ECO:0008006" key="4">
    <source>
        <dbReference type="Google" id="ProtNLM"/>
    </source>
</evidence>
<evidence type="ECO:0000256" key="1">
    <source>
        <dbReference type="SAM" id="Phobius"/>
    </source>
</evidence>